<gene>
    <name evidence="1" type="ORF">SCOCK_160032</name>
</gene>
<dbReference type="InterPro" id="IPR011990">
    <property type="entry name" value="TPR-like_helical_dom_sf"/>
</dbReference>
<organism evidence="1 2">
    <name type="scientific">Actinacidiphila cocklensis</name>
    <dbReference type="NCBI Taxonomy" id="887465"/>
    <lineage>
        <taxon>Bacteria</taxon>
        <taxon>Bacillati</taxon>
        <taxon>Actinomycetota</taxon>
        <taxon>Actinomycetes</taxon>
        <taxon>Kitasatosporales</taxon>
        <taxon>Streptomycetaceae</taxon>
        <taxon>Actinacidiphila</taxon>
    </lineage>
</organism>
<evidence type="ECO:0000313" key="1">
    <source>
        <dbReference type="EMBL" id="CAG6392250.1"/>
    </source>
</evidence>
<evidence type="ECO:0000313" key="2">
    <source>
        <dbReference type="Proteomes" id="UP001152519"/>
    </source>
</evidence>
<comment type="caution">
    <text evidence="1">The sequence shown here is derived from an EMBL/GenBank/DDBJ whole genome shotgun (WGS) entry which is preliminary data.</text>
</comment>
<accession>A0A9W4GP97</accession>
<sequence>MRWTRWVAIGVAVVNDSRDVGRELKRNPWRVMTARDRLWCEEEQDEDARKLRITAVWRRRNWKASGAVEPYEQLVAVRAAAWGADHPLVLDTRLALAAVRAEAGDVGGAAAAYEGLAADMVRVLGADHPRLPWVRRNLAHWRARTAWAAPPPPRMSELEGPALGEVLIGEPHDTAVLRNLAQVRWNQGDEVGAVEAYERLLVRRARERGADHDVTLVTRLTLAGMRAEGGDVAGALAAYASLAADMARTLGEDHRGTRGARHRLALWCGEPAQT</sequence>
<evidence type="ECO:0008006" key="3">
    <source>
        <dbReference type="Google" id="ProtNLM"/>
    </source>
</evidence>
<proteinExistence type="predicted"/>
<reference evidence="1" key="1">
    <citation type="submission" date="2021-05" db="EMBL/GenBank/DDBJ databases">
        <authorList>
            <person name="Arsene-Ploetze F."/>
        </authorList>
    </citation>
    <scope>NUCLEOTIDE SEQUENCE</scope>
    <source>
        <strain evidence="1">DSM 42138</strain>
    </source>
</reference>
<protein>
    <recommendedName>
        <fullName evidence="3">Tetratricopeptide repeat protein</fullName>
    </recommendedName>
</protein>
<dbReference type="AlphaFoldDB" id="A0A9W4GP97"/>
<dbReference type="EMBL" id="CAJSLV010000044">
    <property type="protein sequence ID" value="CAG6392250.1"/>
    <property type="molecule type" value="Genomic_DNA"/>
</dbReference>
<dbReference type="SUPFAM" id="SSF48452">
    <property type="entry name" value="TPR-like"/>
    <property type="match status" value="1"/>
</dbReference>
<name>A0A9W4GP97_9ACTN</name>
<dbReference type="PANTHER" id="PTHR46082">
    <property type="entry name" value="ATP/GTP-BINDING PROTEIN-RELATED"/>
    <property type="match status" value="1"/>
</dbReference>
<dbReference type="PANTHER" id="PTHR46082:SF6">
    <property type="entry name" value="AAA+ ATPASE DOMAIN-CONTAINING PROTEIN-RELATED"/>
    <property type="match status" value="1"/>
</dbReference>
<dbReference type="Proteomes" id="UP001152519">
    <property type="component" value="Unassembled WGS sequence"/>
</dbReference>
<dbReference type="InterPro" id="IPR053137">
    <property type="entry name" value="NLR-like"/>
</dbReference>
<keyword evidence="2" id="KW-1185">Reference proteome</keyword>
<dbReference type="Gene3D" id="1.25.40.10">
    <property type="entry name" value="Tetratricopeptide repeat domain"/>
    <property type="match status" value="2"/>
</dbReference>